<evidence type="ECO:0000313" key="1">
    <source>
        <dbReference type="EMBL" id="OOL81241.1"/>
    </source>
</evidence>
<reference evidence="1 2" key="1">
    <citation type="submission" date="2017-01" db="EMBL/GenBank/DDBJ databases">
        <title>Complete Genome Sequence of Dolosigranulum pigrum isolated from a Patient with interstitial lung disease.</title>
        <authorList>
            <person name="Mukhopadhyay R."/>
            <person name="Joaquin J."/>
            <person name="Hogue R."/>
            <person name="Fitzgerald S."/>
            <person name="Jospin G."/>
            <person name="Eisen J.A."/>
            <person name="Chaturvedi V."/>
        </authorList>
    </citation>
    <scope>NUCLEOTIDE SEQUENCE [LARGE SCALE GENOMIC DNA]</scope>
    <source>
        <strain evidence="1 2">15S00348</strain>
    </source>
</reference>
<evidence type="ECO:0000313" key="2">
    <source>
        <dbReference type="Proteomes" id="UP000190409"/>
    </source>
</evidence>
<dbReference type="SUPFAM" id="SSF52833">
    <property type="entry name" value="Thioredoxin-like"/>
    <property type="match status" value="1"/>
</dbReference>
<sequence>MVFRQMIELFVFINPLDPECFKANQMIIEFAQERTEKVNIRFVTSVLSQKSLRQLHYAYLKKMQRDDNQIFNADFIASLAVQAATMQGKKRGMQFLMTLQSRLFEEGDSFSEALIIEVAQQVNLDLTMFQEDLYSTLAKKAYTRDQHLAQKMQITSTPTCVLYQCNSSNKAIKMSHHLSKETLHQVCGDTFDNLTTQQFNQHPFFQIL</sequence>
<dbReference type="RefSeq" id="WP_077862705.1">
    <property type="nucleotide sequence ID" value="NZ_CAJHJL010000005.1"/>
</dbReference>
<dbReference type="InterPro" id="IPR036249">
    <property type="entry name" value="Thioredoxin-like_sf"/>
</dbReference>
<dbReference type="Gene3D" id="3.40.30.10">
    <property type="entry name" value="Glutaredoxin"/>
    <property type="match status" value="1"/>
</dbReference>
<gene>
    <name evidence="1" type="ORF">BWX42_05430</name>
</gene>
<comment type="caution">
    <text evidence="1">The sequence shown here is derived from an EMBL/GenBank/DDBJ whole genome shotgun (WGS) entry which is preliminary data.</text>
</comment>
<protein>
    <submittedName>
        <fullName evidence="1">Uncharacterized protein</fullName>
    </submittedName>
</protein>
<dbReference type="Pfam" id="PF13743">
    <property type="entry name" value="Thioredoxin_5"/>
    <property type="match status" value="1"/>
</dbReference>
<name>A0A1S8KNY4_9LACT</name>
<accession>A0A1S8KNY4</accession>
<dbReference type="AlphaFoldDB" id="A0A1S8KNY4"/>
<organism evidence="1 2">
    <name type="scientific">Dolosigranulum pigrum</name>
    <dbReference type="NCBI Taxonomy" id="29394"/>
    <lineage>
        <taxon>Bacteria</taxon>
        <taxon>Bacillati</taxon>
        <taxon>Bacillota</taxon>
        <taxon>Bacilli</taxon>
        <taxon>Lactobacillales</taxon>
        <taxon>Carnobacteriaceae</taxon>
        <taxon>Dolosigranulum</taxon>
    </lineage>
</organism>
<dbReference type="EMBL" id="MUYF01000003">
    <property type="protein sequence ID" value="OOL81241.1"/>
    <property type="molecule type" value="Genomic_DNA"/>
</dbReference>
<dbReference type="Proteomes" id="UP000190409">
    <property type="component" value="Unassembled WGS sequence"/>
</dbReference>
<proteinExistence type="predicted"/>